<gene>
    <name evidence="1" type="ORF">DFP99_1306</name>
</gene>
<dbReference type="AlphaFoldDB" id="A0A288Q6Y3"/>
<reference evidence="1 2" key="1">
    <citation type="submission" date="2018-07" db="EMBL/GenBank/DDBJ databases">
        <title>Genomic Encyclopedia of Type Strains, Phase III (KMG-III): the genomes of soil and plant-associated and newly described type strains.</title>
        <authorList>
            <person name="Whitman W."/>
        </authorList>
    </citation>
    <scope>NUCLEOTIDE SEQUENCE [LARGE SCALE GENOMIC DNA]</scope>
    <source>
        <strain evidence="1 2">CECT 7031</strain>
    </source>
</reference>
<dbReference type="GeneID" id="94546489"/>
<proteinExistence type="predicted"/>
<sequence length="297" mass="34625">MEQTPYLKTEIPDNLVTITEKLRAKMQFLSDVQQAVAEDNDRLVYKLLNTKKYAALIEGATEAVDNQTESRLVSDIQDELSHHLAKHLIEYLQEKFPFFYYEEDELGVYQLQFGNWWDRRRFGILDPLTVNFIFGDEEYDMLAKSVALAAVNRRYHSDVIEDATRTNEGLHKLLDEQVARDEERRILQSEYQQLDDKRGLFQSQETKDRRTQVEARLSQLDALDEKASQVPELIAENNNLILYYSKEDTVLLYEQRAINETFGSFADFEHAVKNLYKDYVSQLPEKELGAEGGLLHV</sequence>
<comment type="caution">
    <text evidence="1">The sequence shown here is derived from an EMBL/GenBank/DDBJ whole genome shotgun (WGS) entry which is preliminary data.</text>
</comment>
<dbReference type="Proteomes" id="UP000254912">
    <property type="component" value="Unassembled WGS sequence"/>
</dbReference>
<dbReference type="EMBL" id="QRAS01000003">
    <property type="protein sequence ID" value="RDL05350.1"/>
    <property type="molecule type" value="Genomic_DNA"/>
</dbReference>
<accession>A0A288Q6Y3</accession>
<dbReference type="KEGG" id="wso:WSWS_01303"/>
<evidence type="ECO:0000313" key="2">
    <source>
        <dbReference type="Proteomes" id="UP000254912"/>
    </source>
</evidence>
<evidence type="ECO:0000313" key="1">
    <source>
        <dbReference type="EMBL" id="RDL05350.1"/>
    </source>
</evidence>
<keyword evidence="2" id="KW-1185">Reference proteome</keyword>
<dbReference type="RefSeq" id="WP_070230497.1">
    <property type="nucleotide sequence ID" value="NZ_BJYO01000004.1"/>
</dbReference>
<name>A0A288Q6Y3_9LACO</name>
<organism evidence="1 2">
    <name type="scientific">Weissella soli</name>
    <dbReference type="NCBI Taxonomy" id="155866"/>
    <lineage>
        <taxon>Bacteria</taxon>
        <taxon>Bacillati</taxon>
        <taxon>Bacillota</taxon>
        <taxon>Bacilli</taxon>
        <taxon>Lactobacillales</taxon>
        <taxon>Lactobacillaceae</taxon>
        <taxon>Weissella</taxon>
    </lineage>
</organism>
<protein>
    <submittedName>
        <fullName evidence="1">Uncharacterized protein</fullName>
    </submittedName>
</protein>